<evidence type="ECO:0000256" key="3">
    <source>
        <dbReference type="SAM" id="Coils"/>
    </source>
</evidence>
<proteinExistence type="predicted"/>
<feature type="domain" description="PAC" evidence="7">
    <location>
        <begin position="361"/>
        <end position="414"/>
    </location>
</feature>
<dbReference type="InterPro" id="IPR001610">
    <property type="entry name" value="PAC"/>
</dbReference>
<dbReference type="SMART" id="SM00091">
    <property type="entry name" value="PAS"/>
    <property type="match status" value="2"/>
</dbReference>
<keyword evidence="9" id="KW-1185">Reference proteome</keyword>
<dbReference type="CDD" id="cd06170">
    <property type="entry name" value="LuxR_C_like"/>
    <property type="match status" value="1"/>
</dbReference>
<evidence type="ECO:0000259" key="6">
    <source>
        <dbReference type="PROSITE" id="PS50112"/>
    </source>
</evidence>
<dbReference type="GO" id="GO:0000160">
    <property type="term" value="P:phosphorelay signal transduction system"/>
    <property type="evidence" value="ECO:0007669"/>
    <property type="project" value="InterPro"/>
</dbReference>
<name>U5NAS9_9BURK</name>
<evidence type="ECO:0000313" key="8">
    <source>
        <dbReference type="EMBL" id="AGX88681.1"/>
    </source>
</evidence>
<evidence type="ECO:0000256" key="2">
    <source>
        <dbReference type="PROSITE-ProRule" id="PRU00169"/>
    </source>
</evidence>
<dbReference type="Gene3D" id="3.40.50.2300">
    <property type="match status" value="1"/>
</dbReference>
<dbReference type="SMART" id="SM00086">
    <property type="entry name" value="PAC"/>
    <property type="match status" value="2"/>
</dbReference>
<dbReference type="Pfam" id="PF08447">
    <property type="entry name" value="PAS_3"/>
    <property type="match status" value="1"/>
</dbReference>
<dbReference type="STRING" id="946483.Cenrod_2631"/>
<reference evidence="8 9" key="1">
    <citation type="journal article" date="2013" name="Genome Biol.">
        <title>Genomic analysis reveals key aspects of prokaryotic symbiosis in the phototrophic consortium "Chlorochromatium aggregatum".</title>
        <authorList>
            <person name="Liu Z."/>
            <person name="Muller J."/>
            <person name="Li T."/>
            <person name="Alvey R.M."/>
            <person name="Vogl K."/>
            <person name="Frigaard N.U."/>
            <person name="Rockwell N.C."/>
            <person name="Boyd E.S."/>
            <person name="Tomsho L.P."/>
            <person name="Schuster S.C."/>
            <person name="Henke P."/>
            <person name="Rohde M."/>
            <person name="Overmann J."/>
            <person name="Bryant D.A."/>
        </authorList>
    </citation>
    <scope>NUCLEOTIDE SEQUENCE [LARGE SCALE GENOMIC DNA]</scope>
    <source>
        <strain evidence="8">CR</strain>
    </source>
</reference>
<dbReference type="GO" id="GO:0006355">
    <property type="term" value="P:regulation of DNA-templated transcription"/>
    <property type="evidence" value="ECO:0007669"/>
    <property type="project" value="InterPro"/>
</dbReference>
<feature type="domain" description="Response regulatory" evidence="5">
    <location>
        <begin position="29"/>
        <end position="149"/>
    </location>
</feature>
<feature type="domain" description="PAS" evidence="6">
    <location>
        <begin position="158"/>
        <end position="199"/>
    </location>
</feature>
<evidence type="ECO:0000256" key="1">
    <source>
        <dbReference type="ARBA" id="ARBA00023125"/>
    </source>
</evidence>
<dbReference type="eggNOG" id="COG2197">
    <property type="taxonomic scope" value="Bacteria"/>
</dbReference>
<dbReference type="NCBIfam" id="TIGR00229">
    <property type="entry name" value="sensory_box"/>
    <property type="match status" value="2"/>
</dbReference>
<dbReference type="PANTHER" id="PTHR44757:SF2">
    <property type="entry name" value="BIOFILM ARCHITECTURE MAINTENANCE PROTEIN MBAA"/>
    <property type="match status" value="1"/>
</dbReference>
<dbReference type="eggNOG" id="COG0745">
    <property type="taxonomic scope" value="Bacteria"/>
</dbReference>
<dbReference type="PANTHER" id="PTHR44757">
    <property type="entry name" value="DIGUANYLATE CYCLASE DGCP"/>
    <property type="match status" value="1"/>
</dbReference>
<dbReference type="InterPro" id="IPR000792">
    <property type="entry name" value="Tscrpt_reg_LuxR_C"/>
</dbReference>
<gene>
    <name evidence="8" type="ORF">Cenrod_2631</name>
</gene>
<dbReference type="CDD" id="cd00130">
    <property type="entry name" value="PAS"/>
    <property type="match status" value="2"/>
</dbReference>
<dbReference type="SUPFAM" id="SSF52172">
    <property type="entry name" value="CheY-like"/>
    <property type="match status" value="1"/>
</dbReference>
<dbReference type="Gene3D" id="1.10.10.10">
    <property type="entry name" value="Winged helix-like DNA-binding domain superfamily/Winged helix DNA-binding domain"/>
    <property type="match status" value="1"/>
</dbReference>
<dbReference type="InterPro" id="IPR011006">
    <property type="entry name" value="CheY-like_superfamily"/>
</dbReference>
<dbReference type="HOGENOM" id="CLU_560048_0_0_4"/>
<dbReference type="PROSITE" id="PS50110">
    <property type="entry name" value="RESPONSE_REGULATORY"/>
    <property type="match status" value="1"/>
</dbReference>
<dbReference type="SMART" id="SM00421">
    <property type="entry name" value="HTH_LUXR"/>
    <property type="match status" value="1"/>
</dbReference>
<dbReference type="Gene3D" id="3.30.450.20">
    <property type="entry name" value="PAS domain"/>
    <property type="match status" value="2"/>
</dbReference>
<dbReference type="InterPro" id="IPR013655">
    <property type="entry name" value="PAS_fold_3"/>
</dbReference>
<dbReference type="Pfam" id="PF13426">
    <property type="entry name" value="PAS_9"/>
    <property type="match status" value="1"/>
</dbReference>
<dbReference type="RefSeq" id="WP_022776616.1">
    <property type="nucleotide sequence ID" value="NC_022576.1"/>
</dbReference>
<dbReference type="Pfam" id="PF00072">
    <property type="entry name" value="Response_reg"/>
    <property type="match status" value="1"/>
</dbReference>
<dbReference type="PROSITE" id="PS50112">
    <property type="entry name" value="PAS"/>
    <property type="match status" value="1"/>
</dbReference>
<dbReference type="SUPFAM" id="SSF55785">
    <property type="entry name" value="PYP-like sensor domain (PAS domain)"/>
    <property type="match status" value="2"/>
</dbReference>
<dbReference type="Proteomes" id="UP000017184">
    <property type="component" value="Chromosome"/>
</dbReference>
<dbReference type="InterPro" id="IPR000014">
    <property type="entry name" value="PAS"/>
</dbReference>
<dbReference type="InterPro" id="IPR052155">
    <property type="entry name" value="Biofilm_reg_signaling"/>
</dbReference>
<dbReference type="InterPro" id="IPR035965">
    <property type="entry name" value="PAS-like_dom_sf"/>
</dbReference>
<organism evidence="8 9">
    <name type="scientific">Candidatus Symbiobacter mobilis CR</name>
    <dbReference type="NCBI Taxonomy" id="946483"/>
    <lineage>
        <taxon>Bacteria</taxon>
        <taxon>Pseudomonadati</taxon>
        <taxon>Pseudomonadota</taxon>
        <taxon>Betaproteobacteria</taxon>
        <taxon>Burkholderiales</taxon>
        <taxon>Comamonadaceae</taxon>
    </lineage>
</organism>
<dbReference type="EMBL" id="CP004885">
    <property type="protein sequence ID" value="AGX88681.1"/>
    <property type="molecule type" value="Genomic_DNA"/>
</dbReference>
<sequence>MSTPDLPISLCRDLDPFSRRCSESSAGLAVLVIEDEPGDYALIASYLRHLCGPNHSEPRIEWAKTLAQGVGAATRTRFDVVLLDLSLTDSSGLTTVATVTAAVAGTPVVVLTGHDDDALAMAAIAAGAQDYLVKGEIDSRSLGRAVRYALARSGLESQLQLFEVALHSAANGVIITDIDGRIEWVNRAFIDMTGYDLDESLHHRPGELLHSGKQPTVFYERMWNTILAGKVWSEELVNRRKNGSYYDEHMAISPVRMHDASIRYFVAIKQDVTARRQAQQRLEQSEERLDLALLGSDLGMWDMYPATGTLYLSAKAYEILGLPPNGAREDAGWFEDLLHPDDAGPRRDALEAHLRGDTQDYHVEFRMHHQNGHWVWLRLRGKIVARNADGTPLRVAGTMQDISLEKRLKLEGSDLLLRIESMIGQLGSHAAMRPVEPGPPIALSRRQRDVLALVARGMTSMQIASQLHISTATAATHRRDLMRKLDLHSVAELTRYAIDHKIVPPIAPRKR</sequence>
<feature type="domain" description="HTH luxR-type" evidence="4">
    <location>
        <begin position="436"/>
        <end position="501"/>
    </location>
</feature>
<dbReference type="Pfam" id="PF00196">
    <property type="entry name" value="GerE"/>
    <property type="match status" value="1"/>
</dbReference>
<evidence type="ECO:0000259" key="5">
    <source>
        <dbReference type="PROSITE" id="PS50110"/>
    </source>
</evidence>
<dbReference type="OrthoDB" id="434992at2"/>
<protein>
    <submittedName>
        <fullName evidence="8">PAS/PAC domain protein</fullName>
    </submittedName>
</protein>
<dbReference type="SUPFAM" id="SSF46894">
    <property type="entry name" value="C-terminal effector domain of the bipartite response regulators"/>
    <property type="match status" value="1"/>
</dbReference>
<feature type="modified residue" description="4-aspartylphosphate" evidence="2">
    <location>
        <position position="84"/>
    </location>
</feature>
<dbReference type="InterPro" id="IPR036388">
    <property type="entry name" value="WH-like_DNA-bd_sf"/>
</dbReference>
<keyword evidence="2" id="KW-0597">Phosphoprotein</keyword>
<keyword evidence="1" id="KW-0238">DNA-binding</keyword>
<evidence type="ECO:0000259" key="7">
    <source>
        <dbReference type="PROSITE" id="PS50113"/>
    </source>
</evidence>
<dbReference type="GO" id="GO:0003677">
    <property type="term" value="F:DNA binding"/>
    <property type="evidence" value="ECO:0007669"/>
    <property type="project" value="UniProtKB-KW"/>
</dbReference>
<accession>U5NAS9</accession>
<feature type="domain" description="PAC" evidence="7">
    <location>
        <begin position="232"/>
        <end position="284"/>
    </location>
</feature>
<dbReference type="InterPro" id="IPR000700">
    <property type="entry name" value="PAS-assoc_C"/>
</dbReference>
<evidence type="ECO:0000259" key="4">
    <source>
        <dbReference type="PROSITE" id="PS50043"/>
    </source>
</evidence>
<dbReference type="InterPro" id="IPR016032">
    <property type="entry name" value="Sig_transdc_resp-reg_C-effctor"/>
</dbReference>
<dbReference type="AlphaFoldDB" id="U5NAS9"/>
<dbReference type="InterPro" id="IPR001789">
    <property type="entry name" value="Sig_transdc_resp-reg_receiver"/>
</dbReference>
<keyword evidence="3" id="KW-0175">Coiled coil</keyword>
<evidence type="ECO:0000313" key="9">
    <source>
        <dbReference type="Proteomes" id="UP000017184"/>
    </source>
</evidence>
<dbReference type="PROSITE" id="PS50113">
    <property type="entry name" value="PAC"/>
    <property type="match status" value="2"/>
</dbReference>
<dbReference type="KEGG" id="cbx:Cenrod_2631"/>
<dbReference type="SMART" id="SM00448">
    <property type="entry name" value="REC"/>
    <property type="match status" value="1"/>
</dbReference>
<dbReference type="PROSITE" id="PS50043">
    <property type="entry name" value="HTH_LUXR_2"/>
    <property type="match status" value="1"/>
</dbReference>
<feature type="coiled-coil region" evidence="3">
    <location>
        <begin position="268"/>
        <end position="295"/>
    </location>
</feature>
<dbReference type="PRINTS" id="PR00038">
    <property type="entry name" value="HTHLUXR"/>
</dbReference>